<comment type="similarity">
    <text evidence="1">Belongs to the IMPACT family.</text>
</comment>
<dbReference type="InterPro" id="IPR020568">
    <property type="entry name" value="Ribosomal_Su5_D2-typ_SF"/>
</dbReference>
<dbReference type="PANTHER" id="PTHR16301">
    <property type="entry name" value="IMPACT-RELATED"/>
    <property type="match status" value="1"/>
</dbReference>
<gene>
    <name evidence="4" type="ORF">GCWU000325_00476</name>
</gene>
<dbReference type="Proteomes" id="UP000003460">
    <property type="component" value="Unassembled WGS sequence"/>
</dbReference>
<reference evidence="4" key="1">
    <citation type="submission" date="2009-09" db="EMBL/GenBank/DDBJ databases">
        <authorList>
            <person name="Weinstock G."/>
            <person name="Sodergren E."/>
            <person name="Clifton S."/>
            <person name="Fulton L."/>
            <person name="Fulton B."/>
            <person name="Courtney L."/>
            <person name="Fronick C."/>
            <person name="Harrison M."/>
            <person name="Strong C."/>
            <person name="Farmer C."/>
            <person name="Delahaunty K."/>
            <person name="Markovic C."/>
            <person name="Hall O."/>
            <person name="Minx P."/>
            <person name="Tomlinson C."/>
            <person name="Mitreva M."/>
            <person name="Nelson J."/>
            <person name="Hou S."/>
            <person name="Wollam A."/>
            <person name="Pepin K.H."/>
            <person name="Johnson M."/>
            <person name="Bhonagiri V."/>
            <person name="Nash W.E."/>
            <person name="Warren W."/>
            <person name="Chinwalla A."/>
            <person name="Mardis E.R."/>
            <person name="Wilson R.K."/>
        </authorList>
    </citation>
    <scope>NUCLEOTIDE SEQUENCE [LARGE SCALE GENOMIC DNA]</scope>
    <source>
        <strain evidence="4">ATCC 51259</strain>
    </source>
</reference>
<dbReference type="InterPro" id="IPR023582">
    <property type="entry name" value="Impact"/>
</dbReference>
<comment type="caution">
    <text evidence="4">The sequence shown here is derived from an EMBL/GenBank/DDBJ whole genome shotgun (WGS) entry which is preliminary data.</text>
</comment>
<dbReference type="STRING" id="626522.GCWU000325_00476"/>
<dbReference type="Pfam" id="PF01205">
    <property type="entry name" value="Impact_N"/>
    <property type="match status" value="1"/>
</dbReference>
<dbReference type="AlphaFoldDB" id="C9LE52"/>
<sequence>MEDSFLTIEKVAEGLYTEKRSKFISFAIPVNTIEDVQCELKTYQKKYFDARHVCYAYILGNDGETSRSSDDREPSGTAGRPILGQLRSQNLTNILLIVVRYFGGTELGAANLGRAYKTAAADALTKAQIKEIVIMDSLVFESPYPEIDRAMRIARDLGGKIVSQTYADQSVKLKVNIRSGKIAELRKKLSAIYTIKFLK</sequence>
<dbReference type="EMBL" id="ACIJ02000011">
    <property type="protein sequence ID" value="EEX72642.1"/>
    <property type="molecule type" value="Genomic_DNA"/>
</dbReference>
<feature type="compositionally biased region" description="Basic and acidic residues" evidence="2">
    <location>
        <begin position="64"/>
        <end position="74"/>
    </location>
</feature>
<dbReference type="GO" id="GO:0005737">
    <property type="term" value="C:cytoplasm"/>
    <property type="evidence" value="ECO:0007669"/>
    <property type="project" value="TreeGrafter"/>
</dbReference>
<evidence type="ECO:0000313" key="5">
    <source>
        <dbReference type="Proteomes" id="UP000003460"/>
    </source>
</evidence>
<dbReference type="GeneID" id="84575725"/>
<accession>C9LE52</accession>
<proteinExistence type="inferred from homology"/>
<evidence type="ECO:0000256" key="2">
    <source>
        <dbReference type="SAM" id="MobiDB-lite"/>
    </source>
</evidence>
<dbReference type="InterPro" id="IPR036956">
    <property type="entry name" value="Impact_N_sf"/>
</dbReference>
<name>C9LE52_9BACT</name>
<dbReference type="InterPro" id="IPR001498">
    <property type="entry name" value="Impact_N"/>
</dbReference>
<dbReference type="HOGENOM" id="CLU_083552_1_1_10"/>
<dbReference type="SUPFAM" id="SSF54211">
    <property type="entry name" value="Ribosomal protein S5 domain 2-like"/>
    <property type="match status" value="1"/>
</dbReference>
<dbReference type="InterPro" id="IPR020569">
    <property type="entry name" value="UPF0029_Impact_CS"/>
</dbReference>
<dbReference type="GO" id="GO:0006446">
    <property type="term" value="P:regulation of translational initiation"/>
    <property type="evidence" value="ECO:0007669"/>
    <property type="project" value="TreeGrafter"/>
</dbReference>
<protein>
    <submittedName>
        <fullName evidence="4">YigZ family protein</fullName>
    </submittedName>
</protein>
<feature type="region of interest" description="Disordered" evidence="2">
    <location>
        <begin position="63"/>
        <end position="82"/>
    </location>
</feature>
<dbReference type="PROSITE" id="PS00910">
    <property type="entry name" value="UPF0029"/>
    <property type="match status" value="1"/>
</dbReference>
<feature type="domain" description="Impact N-terminal" evidence="3">
    <location>
        <begin position="19"/>
        <end position="124"/>
    </location>
</feature>
<dbReference type="PANTHER" id="PTHR16301:SF20">
    <property type="entry name" value="IMPACT FAMILY MEMBER YIGZ"/>
    <property type="match status" value="1"/>
</dbReference>
<dbReference type="Gene3D" id="3.30.70.240">
    <property type="match status" value="1"/>
</dbReference>
<evidence type="ECO:0000313" key="4">
    <source>
        <dbReference type="EMBL" id="EEX72642.1"/>
    </source>
</evidence>
<dbReference type="eggNOG" id="COG1739">
    <property type="taxonomic scope" value="Bacteria"/>
</dbReference>
<dbReference type="RefSeq" id="WP_006254252.1">
    <property type="nucleotide sequence ID" value="NZ_GG700642.1"/>
</dbReference>
<evidence type="ECO:0000259" key="3">
    <source>
        <dbReference type="Pfam" id="PF01205"/>
    </source>
</evidence>
<dbReference type="Gene3D" id="3.30.230.30">
    <property type="entry name" value="Impact, N-terminal domain"/>
    <property type="match status" value="1"/>
</dbReference>
<organism evidence="4 5">
    <name type="scientific">Alloprevotella tannerae ATCC 51259</name>
    <dbReference type="NCBI Taxonomy" id="626522"/>
    <lineage>
        <taxon>Bacteria</taxon>
        <taxon>Pseudomonadati</taxon>
        <taxon>Bacteroidota</taxon>
        <taxon>Bacteroidia</taxon>
        <taxon>Bacteroidales</taxon>
        <taxon>Prevotellaceae</taxon>
        <taxon>Alloprevotella</taxon>
    </lineage>
</organism>
<evidence type="ECO:0000256" key="1">
    <source>
        <dbReference type="ARBA" id="ARBA00007665"/>
    </source>
</evidence>
<keyword evidence="5" id="KW-1185">Reference proteome</keyword>
<dbReference type="OrthoDB" id="9813771at2"/>